<feature type="domain" description="Dystroglycan-type cadherin-like" evidence="1">
    <location>
        <begin position="72"/>
        <end position="162"/>
    </location>
</feature>
<organism evidence="2 3">
    <name type="scientific">Larkinella bovis</name>
    <dbReference type="NCBI Taxonomy" id="683041"/>
    <lineage>
        <taxon>Bacteria</taxon>
        <taxon>Pseudomonadati</taxon>
        <taxon>Bacteroidota</taxon>
        <taxon>Cytophagia</taxon>
        <taxon>Cytophagales</taxon>
        <taxon>Spirosomataceae</taxon>
        <taxon>Larkinella</taxon>
    </lineage>
</organism>
<dbReference type="InterPro" id="IPR006644">
    <property type="entry name" value="Cadg"/>
</dbReference>
<dbReference type="SMART" id="SM00736">
    <property type="entry name" value="CADG"/>
    <property type="match status" value="1"/>
</dbReference>
<dbReference type="InterPro" id="IPR026444">
    <property type="entry name" value="Secre_tail"/>
</dbReference>
<dbReference type="InterPro" id="IPR015919">
    <property type="entry name" value="Cadherin-like_sf"/>
</dbReference>
<dbReference type="SUPFAM" id="SSF49313">
    <property type="entry name" value="Cadherin-like"/>
    <property type="match status" value="2"/>
</dbReference>
<keyword evidence="3" id="KW-1185">Reference proteome</keyword>
<reference evidence="3" key="1">
    <citation type="journal article" date="2019" name="Int. J. Syst. Evol. Microbiol.">
        <title>The Global Catalogue of Microorganisms (GCM) 10K type strain sequencing project: providing services to taxonomists for standard genome sequencing and annotation.</title>
        <authorList>
            <consortium name="The Broad Institute Genomics Platform"/>
            <consortium name="The Broad Institute Genome Sequencing Center for Infectious Disease"/>
            <person name="Wu L."/>
            <person name="Ma J."/>
        </authorList>
    </citation>
    <scope>NUCLEOTIDE SEQUENCE [LARGE SCALE GENOMIC DNA]</scope>
    <source>
        <strain evidence="3">CCUG 55250</strain>
    </source>
</reference>
<dbReference type="Pfam" id="PF05345">
    <property type="entry name" value="He_PIG"/>
    <property type="match status" value="2"/>
</dbReference>
<protein>
    <submittedName>
        <fullName evidence="2">Ig domain-containing protein</fullName>
    </submittedName>
</protein>
<evidence type="ECO:0000313" key="3">
    <source>
        <dbReference type="Proteomes" id="UP001596106"/>
    </source>
</evidence>
<dbReference type="Pfam" id="PF18962">
    <property type="entry name" value="Por_Secre_tail"/>
    <property type="match status" value="1"/>
</dbReference>
<proteinExistence type="predicted"/>
<dbReference type="InterPro" id="IPR013783">
    <property type="entry name" value="Ig-like_fold"/>
</dbReference>
<dbReference type="Gene3D" id="2.60.40.10">
    <property type="entry name" value="Immunoglobulins"/>
    <property type="match status" value="2"/>
</dbReference>
<comment type="caution">
    <text evidence="2">The sequence shown here is derived from an EMBL/GenBank/DDBJ whole genome shotgun (WGS) entry which is preliminary data.</text>
</comment>
<evidence type="ECO:0000259" key="1">
    <source>
        <dbReference type="SMART" id="SM00736"/>
    </source>
</evidence>
<name>A0ABW0ICW1_9BACT</name>
<feature type="non-terminal residue" evidence="2">
    <location>
        <position position="1"/>
    </location>
</feature>
<gene>
    <name evidence="2" type="ORF">ACFPMF_13855</name>
</gene>
<dbReference type="RefSeq" id="WP_379845907.1">
    <property type="nucleotide sequence ID" value="NZ_JBHSMA010000004.1"/>
</dbReference>
<dbReference type="NCBIfam" id="TIGR04183">
    <property type="entry name" value="Por_Secre_tail"/>
    <property type="match status" value="1"/>
</dbReference>
<dbReference type="Proteomes" id="UP001596106">
    <property type="component" value="Unassembled WGS sequence"/>
</dbReference>
<dbReference type="EMBL" id="JBHSMA010000004">
    <property type="protein sequence ID" value="MFC5410405.1"/>
    <property type="molecule type" value="Genomic_DNA"/>
</dbReference>
<evidence type="ECO:0000313" key="2">
    <source>
        <dbReference type="EMBL" id="MFC5410405.1"/>
    </source>
</evidence>
<sequence length="366" mass="37923">TDPNGDALSYTLTGLPAGLSFDTGTRTISGTPTTAGNATLTYSATDTKSAPVPVTLTLVVNPAGTPPANQPPAAPAVSTLTATVNAAYSVQLPAFTDPNGDALSYTLTGLPAGLSFNTGTRTISGTPTATGSVNLTYSATDNKSAPVTVTVTLTVTNATPPAGGVSGPGNYDGYLDVVNCFGSIQGWVWDRDKPNTVIALEFLDGSTVIGRVDANIYRDDLKNAGKGNGIHGYAFEVPASIKDGQPHTISARVPNSTFLLKGSPKTLNCPNGGREAAPTAELTTELTVSPNPTTGRFMISYRLADQKTAQLQVVDVLGRIMWQHGIVGNGQVQHETVDLSEGGTGLHFVQLKTGGQQLIQRVLINR</sequence>
<accession>A0ABW0ICW1</accession>